<comment type="caution">
    <text evidence="2">The sequence shown here is derived from an EMBL/GenBank/DDBJ whole genome shotgun (WGS) entry which is preliminary data.</text>
</comment>
<keyword evidence="3" id="KW-1185">Reference proteome</keyword>
<feature type="region of interest" description="Disordered" evidence="1">
    <location>
        <begin position="403"/>
        <end position="444"/>
    </location>
</feature>
<accession>A0A5J4Z2F7</accession>
<feature type="compositionally biased region" description="Low complexity" evidence="1">
    <location>
        <begin position="44"/>
        <end position="59"/>
    </location>
</feature>
<proteinExistence type="predicted"/>
<organism evidence="2 3">
    <name type="scientific">Porphyridium purpureum</name>
    <name type="common">Red alga</name>
    <name type="synonym">Porphyridium cruentum</name>
    <dbReference type="NCBI Taxonomy" id="35688"/>
    <lineage>
        <taxon>Eukaryota</taxon>
        <taxon>Rhodophyta</taxon>
        <taxon>Bangiophyceae</taxon>
        <taxon>Porphyridiales</taxon>
        <taxon>Porphyridiaceae</taxon>
        <taxon>Porphyridium</taxon>
    </lineage>
</organism>
<feature type="region of interest" description="Disordered" evidence="1">
    <location>
        <begin position="22"/>
        <end position="66"/>
    </location>
</feature>
<sequence length="477" mass="50572">MHGMGIVKDLLHAVIGAVSGEEADAAGQAHASHQHGHRRHRRASSSGSSKKSSKTGSRTPRAAEADERLILAHTREVADYYMIFKPDKDAAAGSGARSVKMCANQAPLLEGGAVDATGELAPVMSALEAHIGALQHAIMVDYAQATAQKGAAIALHAVPGAGIGVSVGANVAAGVGGSAAAKTTLAIALKKARANVSSELLKYNASSLQRAQAAGRRSFVRLAWVCQPVALSDEQHEAMTTQLHLDKQNYIAMARSATHPAEAAIGRVSALQLTDMSDYNCYVVGTEQISDSALATGTKPKAAMNLSSVVGGAATVVGTVLDEDKRKDARKQYGVVSNLKFRDESAAGQWKRAKEAKFKGVPATGKYCVRQFVLVMEEIVDEYEKTLREQTEHLDELKKIDAQTRPKPATVLSPKKGQGEAEADGAEKTLPASQERKEAAEPFLPPVQRVLMQFPCTSTDWSPKDDVTALFKCSRSA</sequence>
<evidence type="ECO:0000256" key="1">
    <source>
        <dbReference type="SAM" id="MobiDB-lite"/>
    </source>
</evidence>
<dbReference type="EMBL" id="VRMN01000001">
    <property type="protein sequence ID" value="KAA8497485.1"/>
    <property type="molecule type" value="Genomic_DNA"/>
</dbReference>
<dbReference type="Proteomes" id="UP000324585">
    <property type="component" value="Unassembled WGS sequence"/>
</dbReference>
<name>A0A5J4Z2F7_PORPP</name>
<gene>
    <name evidence="2" type="ORF">FVE85_5070</name>
</gene>
<reference evidence="3" key="1">
    <citation type="journal article" date="2019" name="Nat. Commun.">
        <title>Expansion of phycobilisome linker gene families in mesophilic red algae.</title>
        <authorList>
            <person name="Lee J."/>
            <person name="Kim D."/>
            <person name="Bhattacharya D."/>
            <person name="Yoon H.S."/>
        </authorList>
    </citation>
    <scope>NUCLEOTIDE SEQUENCE [LARGE SCALE GENOMIC DNA]</scope>
    <source>
        <strain evidence="3">CCMP 1328</strain>
    </source>
</reference>
<evidence type="ECO:0000313" key="2">
    <source>
        <dbReference type="EMBL" id="KAA8497485.1"/>
    </source>
</evidence>
<feature type="compositionally biased region" description="Basic residues" evidence="1">
    <location>
        <begin position="32"/>
        <end position="43"/>
    </location>
</feature>
<protein>
    <submittedName>
        <fullName evidence="2">Uncharacterized protein</fullName>
    </submittedName>
</protein>
<evidence type="ECO:0000313" key="3">
    <source>
        <dbReference type="Proteomes" id="UP000324585"/>
    </source>
</evidence>
<dbReference type="AlphaFoldDB" id="A0A5J4Z2F7"/>